<dbReference type="RefSeq" id="XP_031937973.1">
    <property type="nucleotide sequence ID" value="XM_032082905.1"/>
</dbReference>
<accession>A0A5N6HQH7</accession>
<accession>A0A5N7D2Q3</accession>
<protein>
    <submittedName>
        <fullName evidence="1">Uncharacterized protein</fullName>
    </submittedName>
</protein>
<sequence length="52" mass="5804">MVINFCSHSQKRATQPLVALFISTRAVYARFLVLSVASADCDWMISGKYLPP</sequence>
<gene>
    <name evidence="1" type="ORF">BDV37DRAFT_257094</name>
</gene>
<dbReference type="EMBL" id="ML736812">
    <property type="protein sequence ID" value="KAE8400654.1"/>
    <property type="molecule type" value="Genomic_DNA"/>
</dbReference>
<evidence type="ECO:0000313" key="1">
    <source>
        <dbReference type="EMBL" id="KAE8400654.1"/>
    </source>
</evidence>
<reference evidence="1 2" key="1">
    <citation type="submission" date="2019-04" db="EMBL/GenBank/DDBJ databases">
        <authorList>
            <consortium name="DOE Joint Genome Institute"/>
            <person name="Mondo S."/>
            <person name="Kjaerbolling I."/>
            <person name="Vesth T."/>
            <person name="Frisvad J.C."/>
            <person name="Nybo J.L."/>
            <person name="Theobald S."/>
            <person name="Kildgaard S."/>
            <person name="Isbrandt T."/>
            <person name="Kuo A."/>
            <person name="Sato A."/>
            <person name="Lyhne E.K."/>
            <person name="Kogle M.E."/>
            <person name="Wiebenga A."/>
            <person name="Kun R.S."/>
            <person name="Lubbers R.J."/>
            <person name="Makela M.R."/>
            <person name="Barry K."/>
            <person name="Chovatia M."/>
            <person name="Clum A."/>
            <person name="Daum C."/>
            <person name="Haridas S."/>
            <person name="He G."/>
            <person name="LaButti K."/>
            <person name="Lipzen A."/>
            <person name="Riley R."/>
            <person name="Salamov A."/>
            <person name="Simmons B.A."/>
            <person name="Magnuson J.K."/>
            <person name="Henrissat B."/>
            <person name="Mortensen U.H."/>
            <person name="Larsen T.O."/>
            <person name="Devries R.P."/>
            <person name="Grigoriev I.V."/>
            <person name="Machida M."/>
            <person name="Baker S.E."/>
            <person name="Andersen M.R."/>
            <person name="Cantor M.N."/>
            <person name="Hua S.X."/>
        </authorList>
    </citation>
    <scope>NUCLEOTIDE SEQUENCE [LARGE SCALE GENOMIC DNA]</scope>
    <source>
        <strain evidence="1 2">CBS 119388</strain>
    </source>
</reference>
<proteinExistence type="predicted"/>
<dbReference type="AlphaFoldDB" id="A0A5N7D2Q3"/>
<evidence type="ECO:0000313" key="2">
    <source>
        <dbReference type="Proteomes" id="UP000325579"/>
    </source>
</evidence>
<keyword evidence="2" id="KW-1185">Reference proteome</keyword>
<organism evidence="1 2">
    <name type="scientific">Aspergillus pseudonomiae</name>
    <dbReference type="NCBI Taxonomy" id="1506151"/>
    <lineage>
        <taxon>Eukaryota</taxon>
        <taxon>Fungi</taxon>
        <taxon>Dikarya</taxon>
        <taxon>Ascomycota</taxon>
        <taxon>Pezizomycotina</taxon>
        <taxon>Eurotiomycetes</taxon>
        <taxon>Eurotiomycetidae</taxon>
        <taxon>Eurotiales</taxon>
        <taxon>Aspergillaceae</taxon>
        <taxon>Aspergillus</taxon>
        <taxon>Aspergillus subgen. Circumdati</taxon>
    </lineage>
</organism>
<name>A0A5N7D2Q3_9EURO</name>
<dbReference type="Proteomes" id="UP000325579">
    <property type="component" value="Unassembled WGS sequence"/>
</dbReference>
<dbReference type="GeneID" id="43667596"/>